<proteinExistence type="inferred from homology"/>
<evidence type="ECO:0000256" key="1">
    <source>
        <dbReference type="ARBA" id="ARBA00010873"/>
    </source>
</evidence>
<dbReference type="Pfam" id="PF03389">
    <property type="entry name" value="MobA_MobL"/>
    <property type="match status" value="1"/>
</dbReference>
<evidence type="ECO:0000256" key="3">
    <source>
        <dbReference type="SAM" id="MobiDB-lite"/>
    </source>
</evidence>
<dbReference type="EMBL" id="QWEY01000006">
    <property type="protein sequence ID" value="RGP36868.1"/>
    <property type="molecule type" value="Genomic_DNA"/>
</dbReference>
<dbReference type="InterPro" id="IPR005053">
    <property type="entry name" value="MobA_MobL"/>
</dbReference>
<feature type="region of interest" description="Disordered" evidence="3">
    <location>
        <begin position="367"/>
        <end position="392"/>
    </location>
</feature>
<comment type="similarity">
    <text evidence="1">Belongs to the MobA/MobL family.</text>
</comment>
<keyword evidence="6" id="KW-1185">Reference proteome</keyword>
<dbReference type="Gene3D" id="3.30.930.30">
    <property type="match status" value="1"/>
</dbReference>
<accession>A0A411Z1F4</accession>
<reference evidence="5 6" key="1">
    <citation type="submission" date="2018-08" db="EMBL/GenBank/DDBJ databases">
        <title>Flavobacterium tibetense sp. nov., isolated from a wetland YonghuCo on Tibetan Plateau.</title>
        <authorList>
            <person name="Phurbu D."/>
            <person name="Lu H."/>
            <person name="Xing P."/>
        </authorList>
    </citation>
    <scope>NUCLEOTIDE SEQUENCE [LARGE SCALE GENOMIC DNA]</scope>
    <source>
        <strain evidence="5 6">DJC</strain>
    </source>
</reference>
<dbReference type="OrthoDB" id="1826980at2"/>
<name>A0A411Z1F4_9RHOB</name>
<feature type="domain" description="MobA/MobL protein" evidence="4">
    <location>
        <begin position="62"/>
        <end position="205"/>
    </location>
</feature>
<feature type="compositionally biased region" description="Basic and acidic residues" evidence="3">
    <location>
        <begin position="260"/>
        <end position="276"/>
    </location>
</feature>
<sequence>MALFSFRHSVKTFSDKRSAEARAAKHGQTAAHLKYITRPQAARAIIRTRLAYPTDALVAVAAEREAETRKGRVCERFILALPVEATPEQREALVKAFGEAITQGVAGYVAAIHDQRGNDTLNPHAHIAAFDVQVKGGGRGRPRSTIGMARKNAIEEAAALWAGIHNRMMTSWGYGAESQISHLSFAARGIDRLPEIHEGAASRQLFAKGEHPATKSDWHHIDAGHTRAEANVVIRAINSLKQEAQNDQADPADGLGSDNENDRSERPDRREDDRASGGRIVGDAGPSTPPWAPVVAVGSQDEGNASAFNGPAASTPPFLGTTAQPAPFPPLADHRSIRRWGSVRRVYRELVMLRDSLRSRLFPERAVPRNLQETRLHPPFHEGRRERQRDRD</sequence>
<feature type="region of interest" description="Disordered" evidence="3">
    <location>
        <begin position="242"/>
        <end position="327"/>
    </location>
</feature>
<comment type="caution">
    <text evidence="5">The sequence shown here is derived from an EMBL/GenBank/DDBJ whole genome shotgun (WGS) entry which is preliminary data.</text>
</comment>
<gene>
    <name evidence="5" type="ORF">D1012_11965</name>
</gene>
<organism evidence="5 6">
    <name type="scientific">Pseudotabrizicola alkalilacus</name>
    <dbReference type="NCBI Taxonomy" id="2305252"/>
    <lineage>
        <taxon>Bacteria</taxon>
        <taxon>Pseudomonadati</taxon>
        <taxon>Pseudomonadota</taxon>
        <taxon>Alphaproteobacteria</taxon>
        <taxon>Rhodobacterales</taxon>
        <taxon>Paracoccaceae</taxon>
        <taxon>Pseudotabrizicola</taxon>
    </lineage>
</organism>
<keyword evidence="2" id="KW-0184">Conjugation</keyword>
<evidence type="ECO:0000313" key="6">
    <source>
        <dbReference type="Proteomes" id="UP000284547"/>
    </source>
</evidence>
<dbReference type="AlphaFoldDB" id="A0A411Z1F4"/>
<evidence type="ECO:0000313" key="5">
    <source>
        <dbReference type="EMBL" id="RGP36868.1"/>
    </source>
</evidence>
<dbReference type="Proteomes" id="UP000284547">
    <property type="component" value="Unassembled WGS sequence"/>
</dbReference>
<evidence type="ECO:0000256" key="2">
    <source>
        <dbReference type="ARBA" id="ARBA00022971"/>
    </source>
</evidence>
<evidence type="ECO:0000259" key="4">
    <source>
        <dbReference type="Pfam" id="PF03389"/>
    </source>
</evidence>
<protein>
    <recommendedName>
        <fullName evidence="4">MobA/MobL protein domain-containing protein</fullName>
    </recommendedName>
</protein>
<dbReference type="RefSeq" id="WP_118152484.1">
    <property type="nucleotide sequence ID" value="NZ_QWEY01000006.1"/>
</dbReference>